<organism evidence="1 2">
    <name type="scientific">Candidatus Amesbacteria bacterium RIFCSPHIGHO2_12_FULL_48_14</name>
    <dbReference type="NCBI Taxonomy" id="1797257"/>
    <lineage>
        <taxon>Bacteria</taxon>
        <taxon>Candidatus Amesiibacteriota</taxon>
    </lineage>
</organism>
<proteinExistence type="predicted"/>
<name>A0A1F4ZA08_9BACT</name>
<accession>A0A1F4ZA08</accession>
<protein>
    <submittedName>
        <fullName evidence="1">Uncharacterized protein</fullName>
    </submittedName>
</protein>
<evidence type="ECO:0000313" key="2">
    <source>
        <dbReference type="Proteomes" id="UP000178993"/>
    </source>
</evidence>
<evidence type="ECO:0000313" key="1">
    <source>
        <dbReference type="EMBL" id="OGD03122.1"/>
    </source>
</evidence>
<gene>
    <name evidence="1" type="ORF">A3E17_00920</name>
</gene>
<dbReference type="Proteomes" id="UP000178993">
    <property type="component" value="Unassembled WGS sequence"/>
</dbReference>
<dbReference type="EMBL" id="MEXL01000016">
    <property type="protein sequence ID" value="OGD03122.1"/>
    <property type="molecule type" value="Genomic_DNA"/>
</dbReference>
<dbReference type="AlphaFoldDB" id="A0A1F4ZA08"/>
<reference evidence="1 2" key="1">
    <citation type="journal article" date="2016" name="Nat. Commun.">
        <title>Thousands of microbial genomes shed light on interconnected biogeochemical processes in an aquifer system.</title>
        <authorList>
            <person name="Anantharaman K."/>
            <person name="Brown C.T."/>
            <person name="Hug L.A."/>
            <person name="Sharon I."/>
            <person name="Castelle C.J."/>
            <person name="Probst A.J."/>
            <person name="Thomas B.C."/>
            <person name="Singh A."/>
            <person name="Wilkins M.J."/>
            <person name="Karaoz U."/>
            <person name="Brodie E.L."/>
            <person name="Williams K.H."/>
            <person name="Hubbard S.S."/>
            <person name="Banfield J.F."/>
        </authorList>
    </citation>
    <scope>NUCLEOTIDE SEQUENCE [LARGE SCALE GENOMIC DNA]</scope>
</reference>
<comment type="caution">
    <text evidence="1">The sequence shown here is derived from an EMBL/GenBank/DDBJ whole genome shotgun (WGS) entry which is preliminary data.</text>
</comment>
<sequence>MNVLDYIFRRLILIMTRRAPKARPVAKQHLASVLTKARAVTMRFMIDAIVININQTAGKEEGEEGVVSLRVATQQERKFQT</sequence>